<organism evidence="2 3">
    <name type="scientific">Kitasatospora cineracea</name>
    <dbReference type="NCBI Taxonomy" id="88074"/>
    <lineage>
        <taxon>Bacteria</taxon>
        <taxon>Bacillati</taxon>
        <taxon>Actinomycetota</taxon>
        <taxon>Actinomycetes</taxon>
        <taxon>Kitasatosporales</taxon>
        <taxon>Streptomycetaceae</taxon>
        <taxon>Kitasatospora</taxon>
    </lineage>
</organism>
<proteinExistence type="predicted"/>
<keyword evidence="3" id="KW-1185">Reference proteome</keyword>
<accession>A0A3N4RRM9</accession>
<sequence>MRPKSTARRPVPDSRHHRAGKGAFATPLLVTALGLSVLTTGSTAVAATSGGKAATEVVIPELVVPGQPQTQPRTEELLAAGPQGFLHMQRDGYAWTRYDGSGTVKVANDDISPRSQFSYGSGSDTALVSTAYVQNNPPWVLKNMVTGTTTTLNPPALPSGSMYSEQGTFGDAALAEILVPDSPSNGTLSVGGMVLLRAADGGATASLTVTGWPDATVPARPRLLSGDADSVAFGFSDAQGKYRVGLVDTHTGVMTASPAVAPADPSVSACMEFFAPGAVLGLDRLAYVGNDCNVHVLSRADLTAPEKVLNFGYPKEPTALGLVGNTLLAVVRPDGSDPNATTPVQKELKAYPLDGSAPTTLLPHASPTMAQAPDGSVLVEGGSSSTDWKVRKVTGSAGAPTVTATGYRITPDAYGIDNLNVTDGVLTTAETGGANGMGFYQQKLTLGNTPAAGARTFAGKEGGASAYSTCGASACDRLLGTGDGRTVFLDRLYDAAQGGYVPEVVSMTADGRTKATWVDGRANQVVDAFGRYVLAGTVGTDAMNAPTKLAVVDLDTQTTLFSFDAKPAALGNGVLYTATGNPGEISVTDLSTQKQSRTIQTGGGCALSDLKTAAHWVYWSCGSAGPAGVQDVTGQIKLTVPAGASALGDGFAFYPSWNSGLSTVVDFHTGTAGTTTIPAQLRPDGYWAPWTVDKFGGAIAYRDSLQSIHVFSVIPTPSGGTFSPVDPSRLLDTRAGVGVSTAGKITAGKTASVQVAGRGGVPSGVKAVVLNVTVTEPGSDGHLTAWASGTPQPNSSNLNWVAGQTVPNLVVVPVGADGKVNLLNAGWEPAHIIADVFGYYSDNVLGSRFSGVDPSRLLDTRAGVGVSTAGKITAGKTASVQVAGRGGVPSGVKAVVLNVTVTEPGSDGHLTAWASGTPQPNSSNLNWVAGQTVPNLVVVPVGADGKVNLLNAGWEPAHIIADVFGYYSDNVLGSRFSGVDPSRLLDTRAGVGVSTAGKITAGKTASVQVAGRGGVPSGVKAVVLNVTVTEPGSDGHLTAWASGTPQPNSSNLNWVAGQTVPNLVVVPVGADGKVNLLNAGWEPAHIIADVFGYYS</sequence>
<gene>
    <name evidence="2" type="ORF">EDD38_1670</name>
</gene>
<evidence type="ECO:0000313" key="3">
    <source>
        <dbReference type="Proteomes" id="UP000266906"/>
    </source>
</evidence>
<name>A0A3N4RRM9_9ACTN</name>
<evidence type="ECO:0000256" key="1">
    <source>
        <dbReference type="SAM" id="MobiDB-lite"/>
    </source>
</evidence>
<dbReference type="Proteomes" id="UP000266906">
    <property type="component" value="Unassembled WGS sequence"/>
</dbReference>
<comment type="caution">
    <text evidence="2">The sequence shown here is derived from an EMBL/GenBank/DDBJ whole genome shotgun (WGS) entry which is preliminary data.</text>
</comment>
<reference evidence="2 3" key="1">
    <citation type="submission" date="2018-11" db="EMBL/GenBank/DDBJ databases">
        <title>Sequencing the genomes of 1000 actinobacteria strains.</title>
        <authorList>
            <person name="Klenk H.-P."/>
        </authorList>
    </citation>
    <scope>NUCLEOTIDE SEQUENCE [LARGE SCALE GENOMIC DNA]</scope>
    <source>
        <strain evidence="2 3">DSM 44781</strain>
    </source>
</reference>
<dbReference type="SUPFAM" id="SSF69304">
    <property type="entry name" value="Tricorn protease N-terminal domain"/>
    <property type="match status" value="1"/>
</dbReference>
<dbReference type="EMBL" id="RKQG01000001">
    <property type="protein sequence ID" value="RPE33385.1"/>
    <property type="molecule type" value="Genomic_DNA"/>
</dbReference>
<feature type="region of interest" description="Disordered" evidence="1">
    <location>
        <begin position="1"/>
        <end position="20"/>
    </location>
</feature>
<protein>
    <submittedName>
        <fullName evidence="2">Uncharacterized protein</fullName>
    </submittedName>
</protein>
<evidence type="ECO:0000313" key="2">
    <source>
        <dbReference type="EMBL" id="RPE33385.1"/>
    </source>
</evidence>
<dbReference type="AlphaFoldDB" id="A0A3N4RRM9"/>